<keyword evidence="12" id="KW-1185">Reference proteome</keyword>
<dbReference type="EC" id="1.6.5.9" evidence="3"/>
<evidence type="ECO:0000256" key="1">
    <source>
        <dbReference type="ARBA" id="ARBA00001974"/>
    </source>
</evidence>
<dbReference type="InterPro" id="IPR036188">
    <property type="entry name" value="FAD/NAD-bd_sf"/>
</dbReference>
<feature type="domain" description="FAD/NAD(P)-binding" evidence="10">
    <location>
        <begin position="15"/>
        <end position="141"/>
    </location>
</feature>
<dbReference type="Proteomes" id="UP000242694">
    <property type="component" value="Unassembled WGS sequence"/>
</dbReference>
<evidence type="ECO:0000259" key="10">
    <source>
        <dbReference type="Pfam" id="PF07992"/>
    </source>
</evidence>
<dbReference type="Gene3D" id="3.50.50.100">
    <property type="match status" value="1"/>
</dbReference>
<organism evidence="11 12">
    <name type="scientific">Staphylococcus auricularis</name>
    <dbReference type="NCBI Taxonomy" id="29379"/>
    <lineage>
        <taxon>Bacteria</taxon>
        <taxon>Bacillati</taxon>
        <taxon>Bacillota</taxon>
        <taxon>Bacilli</taxon>
        <taxon>Bacillales</taxon>
        <taxon>Staphylococcaceae</taxon>
        <taxon>Staphylococcus</taxon>
    </lineage>
</organism>
<reference evidence="11 12" key="1">
    <citation type="journal article" date="2016" name="Front. Microbiol.">
        <title>Comprehensive Phylogenetic Analysis of Bovine Non-aureus Staphylococci Species Based on Whole-Genome Sequencing.</title>
        <authorList>
            <person name="Naushad S."/>
            <person name="Barkema H.W."/>
            <person name="Luby C."/>
            <person name="Condas L.A."/>
            <person name="Nobrega D.B."/>
            <person name="Carson D.A."/>
            <person name="De Buck J."/>
        </authorList>
    </citation>
    <scope>NUCLEOTIDE SEQUENCE [LARGE SCALE GENOMIC DNA]</scope>
    <source>
        <strain evidence="11 12">SNUC 993</strain>
    </source>
</reference>
<proteinExistence type="inferred from homology"/>
<dbReference type="SUPFAM" id="SSF51905">
    <property type="entry name" value="FAD/NAD(P)-binding domain"/>
    <property type="match status" value="1"/>
</dbReference>
<evidence type="ECO:0000256" key="8">
    <source>
        <dbReference type="ARBA" id="ARBA00042753"/>
    </source>
</evidence>
<comment type="caution">
    <text evidence="11">The sequence shown here is derived from an EMBL/GenBank/DDBJ whole genome shotgun (WGS) entry which is preliminary data.</text>
</comment>
<evidence type="ECO:0000256" key="3">
    <source>
        <dbReference type="ARBA" id="ARBA00012637"/>
    </source>
</evidence>
<sequence length="207" mass="23457">MNSTLQQNRKKYSNKKNVTLVTSSKLLSSFGDGTSKKIEKIAASKKLHVIKEEKVINITSTHIYTDKQRILKHTGVLWLTGANSTDLFEKAGMRTDDLGFLLVNNYLQSEDYPFVLGAGDCISITKDKSLPKNGVYAVRQAPILWKNIKNYLNGENLATFKPQKKYIAILSTGNKEAMFTYGTFSFHSGLAWKLKNFIDLKFMEKFK</sequence>
<dbReference type="Pfam" id="PF07992">
    <property type="entry name" value="Pyr_redox_2"/>
    <property type="match status" value="1"/>
</dbReference>
<accession>A0ABX5IDC7</accession>
<protein>
    <recommendedName>
        <fullName evidence="7">Type II NADH:quinone oxidoreductase</fullName>
        <ecNumber evidence="3">1.6.5.9</ecNumber>
    </recommendedName>
    <alternativeName>
        <fullName evidence="8">NDH-2</fullName>
    </alternativeName>
</protein>
<dbReference type="PANTHER" id="PTHR42913:SF9">
    <property type="entry name" value="SLR1591 PROTEIN"/>
    <property type="match status" value="1"/>
</dbReference>
<evidence type="ECO:0000256" key="4">
    <source>
        <dbReference type="ARBA" id="ARBA00022630"/>
    </source>
</evidence>
<comment type="cofactor">
    <cofactor evidence="1">
        <name>FAD</name>
        <dbReference type="ChEBI" id="CHEBI:57692"/>
    </cofactor>
</comment>
<comment type="similarity">
    <text evidence="2">Belongs to the NADH dehydrogenase family.</text>
</comment>
<evidence type="ECO:0000313" key="11">
    <source>
        <dbReference type="EMBL" id="PTH12801.1"/>
    </source>
</evidence>
<dbReference type="EMBL" id="PZDI01000092">
    <property type="protein sequence ID" value="PTH12801.1"/>
    <property type="molecule type" value="Genomic_DNA"/>
</dbReference>
<name>A0ABX5IDC7_9STAP</name>
<dbReference type="PANTHER" id="PTHR42913">
    <property type="entry name" value="APOPTOSIS-INDUCING FACTOR 1"/>
    <property type="match status" value="1"/>
</dbReference>
<keyword evidence="6" id="KW-0560">Oxidoreductase</keyword>
<evidence type="ECO:0000256" key="6">
    <source>
        <dbReference type="ARBA" id="ARBA00023002"/>
    </source>
</evidence>
<evidence type="ECO:0000313" key="12">
    <source>
        <dbReference type="Proteomes" id="UP000242694"/>
    </source>
</evidence>
<evidence type="ECO:0000256" key="2">
    <source>
        <dbReference type="ARBA" id="ARBA00005272"/>
    </source>
</evidence>
<evidence type="ECO:0000256" key="5">
    <source>
        <dbReference type="ARBA" id="ARBA00022827"/>
    </source>
</evidence>
<keyword evidence="4" id="KW-0285">Flavoprotein</keyword>
<gene>
    <name evidence="11" type="ORF">BU607_10805</name>
</gene>
<keyword evidence="5" id="KW-0274">FAD</keyword>
<evidence type="ECO:0000256" key="7">
    <source>
        <dbReference type="ARBA" id="ARBA00039552"/>
    </source>
</evidence>
<evidence type="ECO:0000256" key="9">
    <source>
        <dbReference type="ARBA" id="ARBA00047599"/>
    </source>
</evidence>
<dbReference type="InterPro" id="IPR051169">
    <property type="entry name" value="NADH-Q_oxidoreductase"/>
</dbReference>
<dbReference type="InterPro" id="IPR023753">
    <property type="entry name" value="FAD/NAD-binding_dom"/>
</dbReference>
<comment type="catalytic activity">
    <reaction evidence="9">
        <text>a quinone + NADH + H(+) = a quinol + NAD(+)</text>
        <dbReference type="Rhea" id="RHEA:46160"/>
        <dbReference type="ChEBI" id="CHEBI:15378"/>
        <dbReference type="ChEBI" id="CHEBI:24646"/>
        <dbReference type="ChEBI" id="CHEBI:57540"/>
        <dbReference type="ChEBI" id="CHEBI:57945"/>
        <dbReference type="ChEBI" id="CHEBI:132124"/>
        <dbReference type="EC" id="1.6.5.9"/>
    </reaction>
</comment>